<dbReference type="InterPro" id="IPR000223">
    <property type="entry name" value="Pept_S26A_signal_pept_1"/>
</dbReference>
<dbReference type="InterPro" id="IPR019758">
    <property type="entry name" value="Pept_S26A_signal_pept_1_CS"/>
</dbReference>
<dbReference type="EC" id="3.4.21.89" evidence="3 6"/>
<evidence type="ECO:0000256" key="6">
    <source>
        <dbReference type="RuleBase" id="RU362042"/>
    </source>
</evidence>
<protein>
    <recommendedName>
        <fullName evidence="3 6">Signal peptidase I</fullName>
        <ecNumber evidence="3 6">3.4.21.89</ecNumber>
    </recommendedName>
</protein>
<proteinExistence type="inferred from homology"/>
<dbReference type="GO" id="GO:0004252">
    <property type="term" value="F:serine-type endopeptidase activity"/>
    <property type="evidence" value="ECO:0007669"/>
    <property type="project" value="InterPro"/>
</dbReference>
<evidence type="ECO:0000313" key="8">
    <source>
        <dbReference type="EMBL" id="PJC52104.1"/>
    </source>
</evidence>
<feature type="active site" evidence="5">
    <location>
        <position position="107"/>
    </location>
</feature>
<comment type="caution">
    <text evidence="8">The sequence shown here is derived from an EMBL/GenBank/DDBJ whole genome shotgun (WGS) entry which is preliminary data.</text>
</comment>
<evidence type="ECO:0000256" key="5">
    <source>
        <dbReference type="PIRSR" id="PIRSR600223-1"/>
    </source>
</evidence>
<keyword evidence="6" id="KW-0645">Protease</keyword>
<dbReference type="GO" id="GO:0006465">
    <property type="term" value="P:signal peptide processing"/>
    <property type="evidence" value="ECO:0007669"/>
    <property type="project" value="InterPro"/>
</dbReference>
<dbReference type="CDD" id="cd06530">
    <property type="entry name" value="S26_SPase_I"/>
    <property type="match status" value="1"/>
</dbReference>
<keyword evidence="6" id="KW-0472">Membrane</keyword>
<dbReference type="SUPFAM" id="SSF51306">
    <property type="entry name" value="LexA/Signal peptidase"/>
    <property type="match status" value="1"/>
</dbReference>
<dbReference type="EMBL" id="PFRH01000143">
    <property type="protein sequence ID" value="PJC52104.1"/>
    <property type="molecule type" value="Genomic_DNA"/>
</dbReference>
<feature type="active site" evidence="5">
    <location>
        <position position="64"/>
    </location>
</feature>
<dbReference type="PROSITE" id="PS00761">
    <property type="entry name" value="SPASE_I_3"/>
    <property type="match status" value="1"/>
</dbReference>
<keyword evidence="4 6" id="KW-0378">Hydrolase</keyword>
<dbReference type="NCBIfam" id="TIGR02227">
    <property type="entry name" value="sigpep_I_bact"/>
    <property type="match status" value="1"/>
</dbReference>
<dbReference type="PANTHER" id="PTHR43390:SF1">
    <property type="entry name" value="CHLOROPLAST PROCESSING PEPTIDASE"/>
    <property type="match status" value="1"/>
</dbReference>
<comment type="catalytic activity">
    <reaction evidence="1 6">
        <text>Cleavage of hydrophobic, N-terminal signal or leader sequences from secreted and periplasmic proteins.</text>
        <dbReference type="EC" id="3.4.21.89"/>
    </reaction>
</comment>
<evidence type="ECO:0000313" key="9">
    <source>
        <dbReference type="Proteomes" id="UP000231456"/>
    </source>
</evidence>
<evidence type="ECO:0000256" key="4">
    <source>
        <dbReference type="ARBA" id="ARBA00022801"/>
    </source>
</evidence>
<dbReference type="GO" id="GO:0009003">
    <property type="term" value="F:signal peptidase activity"/>
    <property type="evidence" value="ECO:0007669"/>
    <property type="project" value="UniProtKB-EC"/>
</dbReference>
<dbReference type="InterPro" id="IPR019533">
    <property type="entry name" value="Peptidase_S26"/>
</dbReference>
<comment type="similarity">
    <text evidence="2 6">Belongs to the peptidase S26 family.</text>
</comment>
<organism evidence="8 9">
    <name type="scientific">Candidatus Magasanikbacteria bacterium CG_4_9_14_0_2_um_filter_42_11</name>
    <dbReference type="NCBI Taxonomy" id="1974643"/>
    <lineage>
        <taxon>Bacteria</taxon>
        <taxon>Candidatus Magasanikiibacteriota</taxon>
    </lineage>
</organism>
<keyword evidence="6" id="KW-1133">Transmembrane helix</keyword>
<feature type="transmembrane region" description="Helical" evidence="6">
    <location>
        <begin position="31"/>
        <end position="54"/>
    </location>
</feature>
<evidence type="ECO:0000256" key="2">
    <source>
        <dbReference type="ARBA" id="ARBA00009370"/>
    </source>
</evidence>
<dbReference type="InterPro" id="IPR019757">
    <property type="entry name" value="Pept_S26A_signal_pept_1_Lys-AS"/>
</dbReference>
<gene>
    <name evidence="8" type="primary">lepB</name>
    <name evidence="8" type="ORF">CO030_04600</name>
</gene>
<evidence type="ECO:0000256" key="1">
    <source>
        <dbReference type="ARBA" id="ARBA00000677"/>
    </source>
</evidence>
<dbReference type="Gene3D" id="2.10.109.10">
    <property type="entry name" value="Umud Fragment, subunit A"/>
    <property type="match status" value="1"/>
</dbReference>
<dbReference type="InterPro" id="IPR036286">
    <property type="entry name" value="LexA/Signal_pep-like_sf"/>
</dbReference>
<evidence type="ECO:0000256" key="3">
    <source>
        <dbReference type="ARBA" id="ARBA00013208"/>
    </source>
</evidence>
<reference evidence="9" key="1">
    <citation type="submission" date="2017-09" db="EMBL/GenBank/DDBJ databases">
        <title>Depth-based differentiation of microbial function through sediment-hosted aquifers and enrichment of novel symbionts in the deep terrestrial subsurface.</title>
        <authorList>
            <person name="Probst A.J."/>
            <person name="Ladd B."/>
            <person name="Jarett J.K."/>
            <person name="Geller-Mcgrath D.E."/>
            <person name="Sieber C.M.K."/>
            <person name="Emerson J.B."/>
            <person name="Anantharaman K."/>
            <person name="Thomas B.C."/>
            <person name="Malmstrom R."/>
            <person name="Stieglmeier M."/>
            <person name="Klingl A."/>
            <person name="Woyke T."/>
            <person name="Ryan C.M."/>
            <person name="Banfield J.F."/>
        </authorList>
    </citation>
    <scope>NUCLEOTIDE SEQUENCE [LARGE SCALE GENOMIC DNA]</scope>
</reference>
<dbReference type="Pfam" id="PF10502">
    <property type="entry name" value="Peptidase_S26"/>
    <property type="match status" value="1"/>
</dbReference>
<accession>A0A2M8F8N2</accession>
<dbReference type="Proteomes" id="UP000231456">
    <property type="component" value="Unassembled WGS sequence"/>
</dbReference>
<dbReference type="PANTHER" id="PTHR43390">
    <property type="entry name" value="SIGNAL PEPTIDASE I"/>
    <property type="match status" value="1"/>
</dbReference>
<feature type="domain" description="Peptidase S26" evidence="7">
    <location>
        <begin position="34"/>
        <end position="190"/>
    </location>
</feature>
<dbReference type="PRINTS" id="PR00727">
    <property type="entry name" value="LEADERPTASE"/>
</dbReference>
<keyword evidence="6" id="KW-0812">Transmembrane</keyword>
<comment type="subcellular location">
    <subcellularLocation>
        <location evidence="6">Membrane</location>
        <topology evidence="6">Single-pass type II membrane protein</topology>
    </subcellularLocation>
</comment>
<dbReference type="AlphaFoldDB" id="A0A2M8F8N2"/>
<dbReference type="GO" id="GO:0016020">
    <property type="term" value="C:membrane"/>
    <property type="evidence" value="ECO:0007669"/>
    <property type="project" value="UniProtKB-SubCell"/>
</dbReference>
<sequence>MEDTQSPEQPEEQEGVEDVHTETTLLGKVGLFFLELVKIVVLAAITIVAVRYFLFKPFYVKGESMSPTFYENEYLIVDELSYRLRDPHRGEVIVFRSPTSPEDFYLKRVIGLPGERVRVENGNVTVCQVECTVLSESYLNGIKTDGDVAFTLGDDQYMVMGDNRGASYDSRRFGPISKESIQGRTLLRGWPLTRVSYFGNSHLPEYNL</sequence>
<evidence type="ECO:0000259" key="7">
    <source>
        <dbReference type="Pfam" id="PF10502"/>
    </source>
</evidence>
<name>A0A2M8F8N2_9BACT</name>
<dbReference type="PROSITE" id="PS00760">
    <property type="entry name" value="SPASE_I_2"/>
    <property type="match status" value="1"/>
</dbReference>